<proteinExistence type="predicted"/>
<protein>
    <submittedName>
        <fullName evidence="2">Uncharacterized protein</fullName>
    </submittedName>
</protein>
<keyword evidence="1" id="KW-0812">Transmembrane</keyword>
<organism evidence="2 3">
    <name type="scientific">Neobacillus piezotolerans</name>
    <dbReference type="NCBI Taxonomy" id="2259171"/>
    <lineage>
        <taxon>Bacteria</taxon>
        <taxon>Bacillati</taxon>
        <taxon>Bacillota</taxon>
        <taxon>Bacilli</taxon>
        <taxon>Bacillales</taxon>
        <taxon>Bacillaceae</taxon>
        <taxon>Neobacillus</taxon>
    </lineage>
</organism>
<comment type="caution">
    <text evidence="2">The sequence shown here is derived from an EMBL/GenBank/DDBJ whole genome shotgun (WGS) entry which is preliminary data.</text>
</comment>
<dbReference type="Proteomes" id="UP000257144">
    <property type="component" value="Unassembled WGS sequence"/>
</dbReference>
<keyword evidence="3" id="KW-1185">Reference proteome</keyword>
<name>A0A3D8GQP5_9BACI</name>
<evidence type="ECO:0000256" key="1">
    <source>
        <dbReference type="SAM" id="Phobius"/>
    </source>
</evidence>
<reference evidence="2 3" key="1">
    <citation type="submission" date="2018-07" db="EMBL/GenBank/DDBJ databases">
        <title>Bacillus sp. YLB-04 draft genome sequence.</title>
        <authorList>
            <person name="Yu L."/>
            <person name="Tang X."/>
        </authorList>
    </citation>
    <scope>NUCLEOTIDE SEQUENCE [LARGE SCALE GENOMIC DNA]</scope>
    <source>
        <strain evidence="2 3">YLB-04</strain>
    </source>
</reference>
<feature type="transmembrane region" description="Helical" evidence="1">
    <location>
        <begin position="6"/>
        <end position="22"/>
    </location>
</feature>
<dbReference type="EMBL" id="QNQT01000004">
    <property type="protein sequence ID" value="RDU36810.1"/>
    <property type="molecule type" value="Genomic_DNA"/>
</dbReference>
<dbReference type="RefSeq" id="WP_115452283.1">
    <property type="nucleotide sequence ID" value="NZ_QNQT01000004.1"/>
</dbReference>
<keyword evidence="1" id="KW-0472">Membrane</keyword>
<dbReference type="AlphaFoldDB" id="A0A3D8GQP5"/>
<dbReference type="OrthoDB" id="2390014at2"/>
<gene>
    <name evidence="2" type="ORF">DRW41_12235</name>
</gene>
<sequence>MNKNTRYMVAGAGIGALLWYALKPSKMNMKEMVNNVASKLPFGKSSNEPVVAKAGLSDPMDLDDNKMVSEGSQYGVHYYNQNEQDKA</sequence>
<accession>A0A3D8GQP5</accession>
<keyword evidence="1" id="KW-1133">Transmembrane helix</keyword>
<evidence type="ECO:0000313" key="3">
    <source>
        <dbReference type="Proteomes" id="UP000257144"/>
    </source>
</evidence>
<evidence type="ECO:0000313" key="2">
    <source>
        <dbReference type="EMBL" id="RDU36810.1"/>
    </source>
</evidence>